<gene>
    <name evidence="3" type="primary">106081166</name>
</gene>
<proteinExistence type="predicted"/>
<feature type="chain" id="PRO_5009325423" evidence="2">
    <location>
        <begin position="18"/>
        <end position="313"/>
    </location>
</feature>
<organism evidence="3 4">
    <name type="scientific">Stomoxys calcitrans</name>
    <name type="common">Stable fly</name>
    <name type="synonym">Conops calcitrans</name>
    <dbReference type="NCBI Taxonomy" id="35570"/>
    <lineage>
        <taxon>Eukaryota</taxon>
        <taxon>Metazoa</taxon>
        <taxon>Ecdysozoa</taxon>
        <taxon>Arthropoda</taxon>
        <taxon>Hexapoda</taxon>
        <taxon>Insecta</taxon>
        <taxon>Pterygota</taxon>
        <taxon>Neoptera</taxon>
        <taxon>Endopterygota</taxon>
        <taxon>Diptera</taxon>
        <taxon>Brachycera</taxon>
        <taxon>Muscomorpha</taxon>
        <taxon>Muscoidea</taxon>
        <taxon>Muscidae</taxon>
        <taxon>Stomoxys</taxon>
    </lineage>
</organism>
<dbReference type="KEGG" id="scac:106081166"/>
<evidence type="ECO:0000256" key="1">
    <source>
        <dbReference type="SAM" id="MobiDB-lite"/>
    </source>
</evidence>
<feature type="compositionally biased region" description="Basic and acidic residues" evidence="1">
    <location>
        <begin position="246"/>
        <end position="255"/>
    </location>
</feature>
<feature type="compositionally biased region" description="Pro residues" evidence="1">
    <location>
        <begin position="154"/>
        <end position="174"/>
    </location>
</feature>
<evidence type="ECO:0000313" key="3">
    <source>
        <dbReference type="EnsemblMetazoa" id="SCAU001602-PA"/>
    </source>
</evidence>
<keyword evidence="2" id="KW-0732">Signal</keyword>
<dbReference type="Proteomes" id="UP000095300">
    <property type="component" value="Unassembled WGS sequence"/>
</dbReference>
<evidence type="ECO:0000256" key="2">
    <source>
        <dbReference type="SAM" id="SignalP"/>
    </source>
</evidence>
<protein>
    <submittedName>
        <fullName evidence="3">Uncharacterized protein</fullName>
    </submittedName>
</protein>
<accession>A0A1I8NSF2</accession>
<feature type="region of interest" description="Disordered" evidence="1">
    <location>
        <begin position="142"/>
        <end position="210"/>
    </location>
</feature>
<feature type="region of interest" description="Disordered" evidence="1">
    <location>
        <begin position="274"/>
        <end position="313"/>
    </location>
</feature>
<name>A0A1I8NSF2_STOCA</name>
<feature type="compositionally biased region" description="Acidic residues" evidence="1">
    <location>
        <begin position="233"/>
        <end position="245"/>
    </location>
</feature>
<feature type="region of interest" description="Disordered" evidence="1">
    <location>
        <begin position="226"/>
        <end position="261"/>
    </location>
</feature>
<reference evidence="3" key="1">
    <citation type="submission" date="2020-05" db="UniProtKB">
        <authorList>
            <consortium name="EnsemblMetazoa"/>
        </authorList>
    </citation>
    <scope>IDENTIFICATION</scope>
    <source>
        <strain evidence="3">USDA</strain>
    </source>
</reference>
<sequence>MKFFVFWALVATMGVKAAEKSVLIRFTPVTAEQYKSLLEANENNENSQRSDSRFISWSRLSSLASNFDFGKYLNRLFSGNRETKNLGNYPLCTLNAPNEEEGRQLDIASYPFEEYINSLNLPGDYNRGNPVINCVLVLDESKKKSKPSKRPTTTLPPPVYQPRPPPPHNYPPWYQPAHPGVEHPHSYPPKYGDHSEEYGNSDDGLKDDHDIYSAYYPQYPYPYAYMPYHQPEVTDDNDEFEESHDEDEKPPEHHPTTHPHILSHLNLPTQALQYLHLKSDSSSPTRRPRPHYGARPPRRRRLHKQISPYPESL</sequence>
<dbReference type="VEuPathDB" id="VectorBase:SCAU001602"/>
<feature type="compositionally biased region" description="Basic residues" evidence="1">
    <location>
        <begin position="286"/>
        <end position="304"/>
    </location>
</feature>
<dbReference type="EnsemblMetazoa" id="SCAU001602-RA">
    <property type="protein sequence ID" value="SCAU001602-PA"/>
    <property type="gene ID" value="SCAU001602"/>
</dbReference>
<feature type="compositionally biased region" description="Basic and acidic residues" evidence="1">
    <location>
        <begin position="180"/>
        <end position="210"/>
    </location>
</feature>
<evidence type="ECO:0000313" key="4">
    <source>
        <dbReference type="Proteomes" id="UP000095300"/>
    </source>
</evidence>
<keyword evidence="4" id="KW-1185">Reference proteome</keyword>
<feature type="signal peptide" evidence="2">
    <location>
        <begin position="1"/>
        <end position="17"/>
    </location>
</feature>
<dbReference type="AlphaFoldDB" id="A0A1I8NSF2"/>